<dbReference type="EMBL" id="FOVE01000001">
    <property type="protein sequence ID" value="SFM95638.1"/>
    <property type="molecule type" value="Genomic_DNA"/>
</dbReference>
<dbReference type="InterPro" id="IPR011006">
    <property type="entry name" value="CheY-like_superfamily"/>
</dbReference>
<gene>
    <name evidence="8" type="ORF">SAMN05660284_00102</name>
</gene>
<dbReference type="Pfam" id="PF00486">
    <property type="entry name" value="Trans_reg_C"/>
    <property type="match status" value="1"/>
</dbReference>
<dbReference type="PROSITE" id="PS50110">
    <property type="entry name" value="RESPONSE_REGULATORY"/>
    <property type="match status" value="1"/>
</dbReference>
<proteinExistence type="predicted"/>
<feature type="domain" description="Response regulatory" evidence="6">
    <location>
        <begin position="3"/>
        <end position="117"/>
    </location>
</feature>
<dbReference type="Gene3D" id="6.10.250.690">
    <property type="match status" value="1"/>
</dbReference>
<dbReference type="GO" id="GO:0000156">
    <property type="term" value="F:phosphorelay response regulator activity"/>
    <property type="evidence" value="ECO:0007669"/>
    <property type="project" value="TreeGrafter"/>
</dbReference>
<protein>
    <submittedName>
        <fullName evidence="8">DNA-binding response regulator, OmpR family, contains REC and winged-helix (WHTH) domain</fullName>
    </submittedName>
</protein>
<keyword evidence="4" id="KW-0597">Phosphoprotein</keyword>
<evidence type="ECO:0000259" key="6">
    <source>
        <dbReference type="PROSITE" id="PS50110"/>
    </source>
</evidence>
<evidence type="ECO:0000256" key="3">
    <source>
        <dbReference type="ARBA" id="ARBA00023163"/>
    </source>
</evidence>
<keyword evidence="3" id="KW-0804">Transcription</keyword>
<evidence type="ECO:0000256" key="1">
    <source>
        <dbReference type="ARBA" id="ARBA00023015"/>
    </source>
</evidence>
<dbReference type="Pfam" id="PF00072">
    <property type="entry name" value="Response_reg"/>
    <property type="match status" value="1"/>
</dbReference>
<dbReference type="Proteomes" id="UP000242869">
    <property type="component" value="Unassembled WGS sequence"/>
</dbReference>
<dbReference type="GO" id="GO:0006355">
    <property type="term" value="P:regulation of DNA-templated transcription"/>
    <property type="evidence" value="ECO:0007669"/>
    <property type="project" value="InterPro"/>
</dbReference>
<dbReference type="PROSITE" id="PS51755">
    <property type="entry name" value="OMPR_PHOB"/>
    <property type="match status" value="1"/>
</dbReference>
<dbReference type="PANTHER" id="PTHR48111">
    <property type="entry name" value="REGULATOR OF RPOS"/>
    <property type="match status" value="1"/>
</dbReference>
<dbReference type="InterPro" id="IPR039420">
    <property type="entry name" value="WalR-like"/>
</dbReference>
<reference evidence="9" key="1">
    <citation type="submission" date="2016-10" db="EMBL/GenBank/DDBJ databases">
        <authorList>
            <person name="Varghese N."/>
            <person name="Submissions S."/>
        </authorList>
    </citation>
    <scope>NUCLEOTIDE SEQUENCE [LARGE SCALE GENOMIC DNA]</scope>
    <source>
        <strain evidence="9">DSM 6150</strain>
    </source>
</reference>
<dbReference type="InterPro" id="IPR036388">
    <property type="entry name" value="WH-like_DNA-bd_sf"/>
</dbReference>
<dbReference type="SMART" id="SM00862">
    <property type="entry name" value="Trans_reg_C"/>
    <property type="match status" value="1"/>
</dbReference>
<keyword evidence="1" id="KW-0805">Transcription regulation</keyword>
<dbReference type="InterPro" id="IPR016032">
    <property type="entry name" value="Sig_transdc_resp-reg_C-effctor"/>
</dbReference>
<dbReference type="SMART" id="SM00448">
    <property type="entry name" value="REC"/>
    <property type="match status" value="1"/>
</dbReference>
<keyword evidence="9" id="KW-1185">Reference proteome</keyword>
<dbReference type="SUPFAM" id="SSF52172">
    <property type="entry name" value="CheY-like"/>
    <property type="match status" value="1"/>
</dbReference>
<name>A0A1I4V368_9NEIS</name>
<dbReference type="Gene3D" id="1.10.10.10">
    <property type="entry name" value="Winged helix-like DNA-binding domain superfamily/Winged helix DNA-binding domain"/>
    <property type="match status" value="1"/>
</dbReference>
<keyword evidence="2 5" id="KW-0238">DNA-binding</keyword>
<evidence type="ECO:0000256" key="4">
    <source>
        <dbReference type="PROSITE-ProRule" id="PRU00169"/>
    </source>
</evidence>
<accession>A0A1I4V368</accession>
<evidence type="ECO:0000256" key="5">
    <source>
        <dbReference type="PROSITE-ProRule" id="PRU01091"/>
    </source>
</evidence>
<dbReference type="SUPFAM" id="SSF46894">
    <property type="entry name" value="C-terminal effector domain of the bipartite response regulators"/>
    <property type="match status" value="1"/>
</dbReference>
<dbReference type="Gene3D" id="3.40.50.2300">
    <property type="match status" value="1"/>
</dbReference>
<evidence type="ECO:0000313" key="9">
    <source>
        <dbReference type="Proteomes" id="UP000242869"/>
    </source>
</evidence>
<dbReference type="RefSeq" id="WP_177187711.1">
    <property type="nucleotide sequence ID" value="NZ_FOVE01000001.1"/>
</dbReference>
<dbReference type="InterPro" id="IPR001867">
    <property type="entry name" value="OmpR/PhoB-type_DNA-bd"/>
</dbReference>
<feature type="DNA-binding region" description="OmpR/PhoB-type" evidence="5">
    <location>
        <begin position="117"/>
        <end position="221"/>
    </location>
</feature>
<organism evidence="8 9">
    <name type="scientific">Formivibrio citricus</name>
    <dbReference type="NCBI Taxonomy" id="83765"/>
    <lineage>
        <taxon>Bacteria</taxon>
        <taxon>Pseudomonadati</taxon>
        <taxon>Pseudomonadota</taxon>
        <taxon>Betaproteobacteria</taxon>
        <taxon>Neisseriales</taxon>
        <taxon>Chitinibacteraceae</taxon>
        <taxon>Formivibrio</taxon>
    </lineage>
</organism>
<dbReference type="AlphaFoldDB" id="A0A1I4V368"/>
<dbReference type="GO" id="GO:0000976">
    <property type="term" value="F:transcription cis-regulatory region binding"/>
    <property type="evidence" value="ECO:0007669"/>
    <property type="project" value="TreeGrafter"/>
</dbReference>
<dbReference type="GO" id="GO:0005829">
    <property type="term" value="C:cytosol"/>
    <property type="evidence" value="ECO:0007669"/>
    <property type="project" value="TreeGrafter"/>
</dbReference>
<feature type="modified residue" description="4-aspartylphosphate" evidence="4">
    <location>
        <position position="52"/>
    </location>
</feature>
<dbReference type="InterPro" id="IPR001789">
    <property type="entry name" value="Sig_transdc_resp-reg_receiver"/>
</dbReference>
<evidence type="ECO:0000313" key="8">
    <source>
        <dbReference type="EMBL" id="SFM95638.1"/>
    </source>
</evidence>
<dbReference type="GO" id="GO:0032993">
    <property type="term" value="C:protein-DNA complex"/>
    <property type="evidence" value="ECO:0007669"/>
    <property type="project" value="TreeGrafter"/>
</dbReference>
<evidence type="ECO:0000256" key="2">
    <source>
        <dbReference type="ARBA" id="ARBA00023125"/>
    </source>
</evidence>
<sequence>MARIILLEDEITLQKELASYLTELGHIVDSVGSIKDFRDVFSPADHLIALVDIGLPDGDGIELIDWLRQSGKRLGIVVISARSSISDKVRGFTLGADHYLSKPFDLLELSATVCALSRRIETGGVSLRWQLDARLCLITPPGRPPVRLTAQGAIVLNSIARGRGDPVKRRQIVEALGEDFLTYDQRRLDTQIHQLRKSVFDAANVELPILTARNRGYIFGADIDIVPS</sequence>
<dbReference type="STRING" id="83765.SAMN05660284_00102"/>
<dbReference type="PANTHER" id="PTHR48111:SF67">
    <property type="entry name" value="TRANSCRIPTIONAL REGULATORY PROTEIN TCTD"/>
    <property type="match status" value="1"/>
</dbReference>
<evidence type="ECO:0000259" key="7">
    <source>
        <dbReference type="PROSITE" id="PS51755"/>
    </source>
</evidence>
<feature type="domain" description="OmpR/PhoB-type" evidence="7">
    <location>
        <begin position="117"/>
        <end position="221"/>
    </location>
</feature>